<feature type="domain" description="AB hydrolase-1" evidence="2">
    <location>
        <begin position="46"/>
        <end position="152"/>
    </location>
</feature>
<dbReference type="RefSeq" id="WP_120373614.1">
    <property type="nucleotide sequence ID" value="NZ_RCHC01000009.1"/>
</dbReference>
<evidence type="ECO:0000256" key="1">
    <source>
        <dbReference type="SAM" id="SignalP"/>
    </source>
</evidence>
<evidence type="ECO:0000313" key="3">
    <source>
        <dbReference type="EMBL" id="RLL21491.1"/>
    </source>
</evidence>
<organism evidence="3 4">
    <name type="scientific">Acinetobacter chengduensis</name>
    <dbReference type="NCBI Taxonomy" id="2420890"/>
    <lineage>
        <taxon>Bacteria</taxon>
        <taxon>Pseudomonadati</taxon>
        <taxon>Pseudomonadota</taxon>
        <taxon>Gammaproteobacteria</taxon>
        <taxon>Moraxellales</taxon>
        <taxon>Moraxellaceae</taxon>
        <taxon>Acinetobacter</taxon>
    </lineage>
</organism>
<dbReference type="EMBL" id="RCHC01000009">
    <property type="protein sequence ID" value="RLL21491.1"/>
    <property type="molecule type" value="Genomic_DNA"/>
</dbReference>
<evidence type="ECO:0000313" key="4">
    <source>
        <dbReference type="Proteomes" id="UP000280271"/>
    </source>
</evidence>
<evidence type="ECO:0000259" key="2">
    <source>
        <dbReference type="Pfam" id="PF00561"/>
    </source>
</evidence>
<dbReference type="Gene3D" id="3.40.50.1820">
    <property type="entry name" value="alpha/beta hydrolase"/>
    <property type="match status" value="1"/>
</dbReference>
<comment type="caution">
    <text evidence="3">The sequence shown here is derived from an EMBL/GenBank/DDBJ whole genome shotgun (WGS) entry which is preliminary data.</text>
</comment>
<keyword evidence="3" id="KW-0378">Hydrolase</keyword>
<dbReference type="InterPro" id="IPR000073">
    <property type="entry name" value="AB_hydrolase_1"/>
</dbReference>
<gene>
    <name evidence="3" type="ORF">D9K81_09655</name>
</gene>
<name>A0ABX9TV83_9GAMM</name>
<proteinExistence type="predicted"/>
<dbReference type="SUPFAM" id="SSF53474">
    <property type="entry name" value="alpha/beta-Hydrolases"/>
    <property type="match status" value="1"/>
</dbReference>
<keyword evidence="4" id="KW-1185">Reference proteome</keyword>
<keyword evidence="1" id="KW-0732">Signal</keyword>
<accession>A0ABX9TV83</accession>
<feature type="chain" id="PRO_5047507266" evidence="1">
    <location>
        <begin position="26"/>
        <end position="323"/>
    </location>
</feature>
<protein>
    <submittedName>
        <fullName evidence="3">Alpha/beta fold hydrolase</fullName>
    </submittedName>
</protein>
<dbReference type="GO" id="GO:0016787">
    <property type="term" value="F:hydrolase activity"/>
    <property type="evidence" value="ECO:0007669"/>
    <property type="project" value="UniProtKB-KW"/>
</dbReference>
<feature type="signal peptide" evidence="1">
    <location>
        <begin position="1"/>
        <end position="25"/>
    </location>
</feature>
<sequence length="323" mass="34702">MNGKLKITLLCTTLFTGIAFTPSHAAQGIQKATSTVISDNYAETKYPIVFVHGMFGFNRLGSAVFGLDYWYQVLPDLARHKATAFASQISPLESIEVRGEQLLTQVEEVIAITGKPKVNLIGHSHGGPTARYIAGVRPDLVASVSSVAGTNDGSPVADLVQNIPVLNGVLAVVMDAVMTPVINFAQQSNLPSNFQASIYSMSQPGVKKFNAKFPLGMPIAKCTDGPSQANGIAFYSWTGVSNTTNLLDPDTIFTAMGPIAFSGQPNDGLVSKCSSKLGKTIRDDYKWNHFDEVNQVLGLKGFLAPDPVAVYRQHANRLKRQGL</sequence>
<dbReference type="Pfam" id="PF00561">
    <property type="entry name" value="Abhydrolase_1"/>
    <property type="match status" value="1"/>
</dbReference>
<dbReference type="Proteomes" id="UP000280271">
    <property type="component" value="Unassembled WGS sequence"/>
</dbReference>
<reference evidence="3 4" key="1">
    <citation type="submission" date="2018-09" db="EMBL/GenBank/DDBJ databases">
        <title>The draft genome of Acinetobacter sp. strains.</title>
        <authorList>
            <person name="Qin J."/>
            <person name="Feng Y."/>
            <person name="Zong Z."/>
        </authorList>
    </citation>
    <scope>NUCLEOTIDE SEQUENCE [LARGE SCALE GENOMIC DNA]</scope>
    <source>
        <strain evidence="3 4">WCHAc060005</strain>
    </source>
</reference>
<dbReference type="InterPro" id="IPR029058">
    <property type="entry name" value="AB_hydrolase_fold"/>
</dbReference>